<accession>A0A7T0G2F3</accession>
<keyword evidence="1 3" id="KW-0378">Hydrolase</keyword>
<sequence>MAEKLKIKFGALSSMQGEAVRDGQLLIEGDRILSIEASSQGPADIRTLDLSDYFLLPGFVNAHCHLSLSALKGKLQKRERFTDWVRDLLRVNAAVTFSERLEAMREASQEMMRSGVTSLGDYLSQAELLPEYANFPFRQILFWETLGFKSDAATQIVARLEDLLDSFDAGSESLRSGIAPHAPYSVSPELFKALRKLAKRHSAPWSCHVAEFPEEERFLKEGGGEMAAFLQERGALDPNWRPPGKGPVAYLDALGVLNQMTLIHANHMDMNDLDRIASNKASAVFCPGSSQWFGRRELLPIPELRARKIAVGLGTDSLASNESLNFLRELRIASATFPEISHRAWLEMATREGAKALGLNSGILAPGRPADVIGFRMPADVEDPETLPFEETRQNADFVMSRGKIVWHPHAEPAS</sequence>
<dbReference type="InterPro" id="IPR011059">
    <property type="entry name" value="Metal-dep_hydrolase_composite"/>
</dbReference>
<dbReference type="KEGG" id="nva:G3M78_02250"/>
<dbReference type="SUPFAM" id="SSF51338">
    <property type="entry name" value="Composite domain of metallo-dependent hydrolases"/>
    <property type="match status" value="2"/>
</dbReference>
<protein>
    <submittedName>
        <fullName evidence="3">Amidohydrolase family protein</fullName>
    </submittedName>
</protein>
<evidence type="ECO:0000313" key="4">
    <source>
        <dbReference type="Proteomes" id="UP000594464"/>
    </source>
</evidence>
<feature type="domain" description="Amidohydrolase-related" evidence="2">
    <location>
        <begin position="54"/>
        <end position="406"/>
    </location>
</feature>
<dbReference type="EMBL" id="CP048620">
    <property type="protein sequence ID" value="QPJ64279.1"/>
    <property type="molecule type" value="Genomic_DNA"/>
</dbReference>
<dbReference type="InterPro" id="IPR006680">
    <property type="entry name" value="Amidohydro-rel"/>
</dbReference>
<reference evidence="4" key="1">
    <citation type="submission" date="2020-02" db="EMBL/GenBank/DDBJ databases">
        <title>Genomic and physiological characterization of two novel Nitrospinaceae genera.</title>
        <authorList>
            <person name="Mueller A.J."/>
            <person name="Jung M.-Y."/>
            <person name="Strachan C.R."/>
            <person name="Herbold C.W."/>
            <person name="Kirkegaard R.H."/>
            <person name="Daims H."/>
        </authorList>
    </citation>
    <scope>NUCLEOTIDE SEQUENCE [LARGE SCALE GENOMIC DNA]</scope>
</reference>
<proteinExistence type="predicted"/>
<evidence type="ECO:0000313" key="3">
    <source>
        <dbReference type="EMBL" id="QPJ64279.1"/>
    </source>
</evidence>
<dbReference type="Pfam" id="PF01979">
    <property type="entry name" value="Amidohydro_1"/>
    <property type="match status" value="1"/>
</dbReference>
<gene>
    <name evidence="3" type="ORF">G3M78_02250</name>
</gene>
<evidence type="ECO:0000259" key="2">
    <source>
        <dbReference type="Pfam" id="PF01979"/>
    </source>
</evidence>
<dbReference type="InterPro" id="IPR032466">
    <property type="entry name" value="Metal_Hydrolase"/>
</dbReference>
<dbReference type="PANTHER" id="PTHR43794:SF11">
    <property type="entry name" value="AMIDOHYDROLASE-RELATED DOMAIN-CONTAINING PROTEIN"/>
    <property type="match status" value="1"/>
</dbReference>
<dbReference type="Proteomes" id="UP000594464">
    <property type="component" value="Chromosome"/>
</dbReference>
<dbReference type="GO" id="GO:0016810">
    <property type="term" value="F:hydrolase activity, acting on carbon-nitrogen (but not peptide) bonds"/>
    <property type="evidence" value="ECO:0007669"/>
    <property type="project" value="InterPro"/>
</dbReference>
<evidence type="ECO:0000256" key="1">
    <source>
        <dbReference type="ARBA" id="ARBA00022801"/>
    </source>
</evidence>
<dbReference type="Gene3D" id="3.20.20.140">
    <property type="entry name" value="Metal-dependent hydrolases"/>
    <property type="match status" value="1"/>
</dbReference>
<name>A0A7T0G2F3_9BACT</name>
<dbReference type="AlphaFoldDB" id="A0A7T0G2F3"/>
<organism evidence="3 4">
    <name type="scientific">Candidatus Nitrohelix vancouverensis</name>
    <dbReference type="NCBI Taxonomy" id="2705534"/>
    <lineage>
        <taxon>Bacteria</taxon>
        <taxon>Pseudomonadati</taxon>
        <taxon>Nitrospinota/Tectimicrobiota group</taxon>
        <taxon>Nitrospinota</taxon>
        <taxon>Nitrospinia</taxon>
        <taxon>Nitrospinales</taxon>
        <taxon>Nitrospinaceae</taxon>
        <taxon>Candidatus Nitrohelix</taxon>
    </lineage>
</organism>
<dbReference type="PANTHER" id="PTHR43794">
    <property type="entry name" value="AMINOHYDROLASE SSNA-RELATED"/>
    <property type="match status" value="1"/>
</dbReference>
<dbReference type="SUPFAM" id="SSF51556">
    <property type="entry name" value="Metallo-dependent hydrolases"/>
    <property type="match status" value="1"/>
</dbReference>
<dbReference type="InterPro" id="IPR050287">
    <property type="entry name" value="MTA/SAH_deaminase"/>
</dbReference>